<feature type="domain" description="ABC3 transporter permease C-terminal" evidence="7">
    <location>
        <begin position="10"/>
        <end position="119"/>
    </location>
</feature>
<keyword evidence="5 6" id="KW-0472">Membrane</keyword>
<proteinExistence type="predicted"/>
<feature type="transmembrane region" description="Helical" evidence="6">
    <location>
        <begin position="104"/>
        <end position="126"/>
    </location>
</feature>
<evidence type="ECO:0000256" key="5">
    <source>
        <dbReference type="ARBA" id="ARBA00023136"/>
    </source>
</evidence>
<dbReference type="EMBL" id="BSUZ01000001">
    <property type="protein sequence ID" value="GMA88668.1"/>
    <property type="molecule type" value="Genomic_DNA"/>
</dbReference>
<dbReference type="InterPro" id="IPR003838">
    <property type="entry name" value="ABC3_permease_C"/>
</dbReference>
<evidence type="ECO:0000256" key="6">
    <source>
        <dbReference type="SAM" id="Phobius"/>
    </source>
</evidence>
<evidence type="ECO:0000256" key="3">
    <source>
        <dbReference type="ARBA" id="ARBA00022692"/>
    </source>
</evidence>
<feature type="transmembrane region" description="Helical" evidence="6">
    <location>
        <begin position="6"/>
        <end position="31"/>
    </location>
</feature>
<name>A0ABQ6JMS0_9ACTN</name>
<evidence type="ECO:0000259" key="7">
    <source>
        <dbReference type="Pfam" id="PF02687"/>
    </source>
</evidence>
<keyword evidence="2" id="KW-1003">Cell membrane</keyword>
<keyword evidence="3 6" id="KW-0812">Transmembrane</keyword>
<keyword evidence="9" id="KW-1185">Reference proteome</keyword>
<dbReference type="Pfam" id="PF02687">
    <property type="entry name" value="FtsX"/>
    <property type="match status" value="1"/>
</dbReference>
<keyword evidence="4 6" id="KW-1133">Transmembrane helix</keyword>
<gene>
    <name evidence="8" type="ORF">GCM10025868_39180</name>
</gene>
<evidence type="ECO:0000256" key="2">
    <source>
        <dbReference type="ARBA" id="ARBA00022475"/>
    </source>
</evidence>
<evidence type="ECO:0000313" key="9">
    <source>
        <dbReference type="Proteomes" id="UP001157017"/>
    </source>
</evidence>
<evidence type="ECO:0000313" key="8">
    <source>
        <dbReference type="EMBL" id="GMA88668.1"/>
    </source>
</evidence>
<comment type="caution">
    <text evidence="8">The sequence shown here is derived from an EMBL/GenBank/DDBJ whole genome shotgun (WGS) entry which is preliminary data.</text>
</comment>
<evidence type="ECO:0000256" key="4">
    <source>
        <dbReference type="ARBA" id="ARBA00022989"/>
    </source>
</evidence>
<reference evidence="9" key="1">
    <citation type="journal article" date="2019" name="Int. J. Syst. Evol. Microbiol.">
        <title>The Global Catalogue of Microorganisms (GCM) 10K type strain sequencing project: providing services to taxonomists for standard genome sequencing and annotation.</title>
        <authorList>
            <consortium name="The Broad Institute Genomics Platform"/>
            <consortium name="The Broad Institute Genome Sequencing Center for Infectious Disease"/>
            <person name="Wu L."/>
            <person name="Ma J."/>
        </authorList>
    </citation>
    <scope>NUCLEOTIDE SEQUENCE [LARGE SCALE GENOMIC DNA]</scope>
    <source>
        <strain evidence="9">NBRC 108730</strain>
    </source>
</reference>
<comment type="subcellular location">
    <subcellularLocation>
        <location evidence="1">Cell membrane</location>
        <topology evidence="1">Multi-pass membrane protein</topology>
    </subcellularLocation>
</comment>
<organism evidence="8 9">
    <name type="scientific">Angustibacter aerolatus</name>
    <dbReference type="NCBI Taxonomy" id="1162965"/>
    <lineage>
        <taxon>Bacteria</taxon>
        <taxon>Bacillati</taxon>
        <taxon>Actinomycetota</taxon>
        <taxon>Actinomycetes</taxon>
        <taxon>Kineosporiales</taxon>
        <taxon>Kineosporiaceae</taxon>
    </lineage>
</organism>
<accession>A0ABQ6JMS0</accession>
<evidence type="ECO:0000256" key="1">
    <source>
        <dbReference type="ARBA" id="ARBA00004651"/>
    </source>
</evidence>
<protein>
    <recommendedName>
        <fullName evidence="7">ABC3 transporter permease C-terminal domain-containing protein</fullName>
    </recommendedName>
</protein>
<dbReference type="Proteomes" id="UP001157017">
    <property type="component" value="Unassembled WGS sequence"/>
</dbReference>
<sequence>MLALLLFLVCALVAVLVAAGALLVTAFVGAGQRATDAGALRAVGVRDRTLRAALLVEHLGGVGVGLVVGAVAAAVASWALLPVLPLFDLPSEVLSVRDTPDPVSFAWTLAAVAAGLALLAAGVARVQGRGNRVERVREGGR</sequence>
<feature type="transmembrane region" description="Helical" evidence="6">
    <location>
        <begin position="52"/>
        <end position="84"/>
    </location>
</feature>